<evidence type="ECO:0000313" key="2">
    <source>
        <dbReference type="EMBL" id="PPQ89331.1"/>
    </source>
</evidence>
<dbReference type="PANTHER" id="PTHR28630:SF3">
    <property type="entry name" value="PEROXIREDOXIN-LIKE 2C"/>
    <property type="match status" value="1"/>
</dbReference>
<protein>
    <recommendedName>
        <fullName evidence="4">Thioredoxin domain-containing protein</fullName>
    </recommendedName>
</protein>
<feature type="region of interest" description="Disordered" evidence="1">
    <location>
        <begin position="201"/>
        <end position="223"/>
    </location>
</feature>
<dbReference type="Gene3D" id="3.40.30.10">
    <property type="entry name" value="Glutaredoxin"/>
    <property type="match status" value="1"/>
</dbReference>
<feature type="compositionally biased region" description="Basic and acidic residues" evidence="1">
    <location>
        <begin position="1061"/>
        <end position="1074"/>
    </location>
</feature>
<evidence type="ECO:0008006" key="4">
    <source>
        <dbReference type="Google" id="ProtNLM"/>
    </source>
</evidence>
<evidence type="ECO:0000256" key="1">
    <source>
        <dbReference type="SAM" id="MobiDB-lite"/>
    </source>
</evidence>
<organism evidence="2 3">
    <name type="scientific">Psilocybe cyanescens</name>
    <dbReference type="NCBI Taxonomy" id="93625"/>
    <lineage>
        <taxon>Eukaryota</taxon>
        <taxon>Fungi</taxon>
        <taxon>Dikarya</taxon>
        <taxon>Basidiomycota</taxon>
        <taxon>Agaricomycotina</taxon>
        <taxon>Agaricomycetes</taxon>
        <taxon>Agaricomycetidae</taxon>
        <taxon>Agaricales</taxon>
        <taxon>Agaricineae</taxon>
        <taxon>Strophariaceae</taxon>
        <taxon>Psilocybe</taxon>
    </lineage>
</organism>
<feature type="compositionally biased region" description="Polar residues" evidence="1">
    <location>
        <begin position="101"/>
        <end position="118"/>
    </location>
</feature>
<feature type="compositionally biased region" description="Polar residues" evidence="1">
    <location>
        <begin position="260"/>
        <end position="277"/>
    </location>
</feature>
<reference evidence="2 3" key="1">
    <citation type="journal article" date="2018" name="Evol. Lett.">
        <title>Horizontal gene cluster transfer increased hallucinogenic mushroom diversity.</title>
        <authorList>
            <person name="Reynolds H.T."/>
            <person name="Vijayakumar V."/>
            <person name="Gluck-Thaler E."/>
            <person name="Korotkin H.B."/>
            <person name="Matheny P.B."/>
            <person name="Slot J.C."/>
        </authorList>
    </citation>
    <scope>NUCLEOTIDE SEQUENCE [LARGE SCALE GENOMIC DNA]</scope>
    <source>
        <strain evidence="2 3">2631</strain>
    </source>
</reference>
<dbReference type="InterPro" id="IPR032801">
    <property type="entry name" value="PXL2A/B/C"/>
</dbReference>
<accession>A0A409XF12</accession>
<gene>
    <name evidence="2" type="ORF">CVT25_003168</name>
</gene>
<dbReference type="EMBL" id="NHYD01001903">
    <property type="protein sequence ID" value="PPQ89331.1"/>
    <property type="molecule type" value="Genomic_DNA"/>
</dbReference>
<name>A0A409XF12_PSICY</name>
<feature type="compositionally biased region" description="Low complexity" evidence="1">
    <location>
        <begin position="1128"/>
        <end position="1141"/>
    </location>
</feature>
<dbReference type="OrthoDB" id="40334at2759"/>
<feature type="compositionally biased region" description="Low complexity" evidence="1">
    <location>
        <begin position="91"/>
        <end position="100"/>
    </location>
</feature>
<feature type="region of interest" description="Disordered" evidence="1">
    <location>
        <begin position="305"/>
        <end position="353"/>
    </location>
</feature>
<feature type="region of interest" description="Disordered" evidence="1">
    <location>
        <begin position="91"/>
        <end position="142"/>
    </location>
</feature>
<evidence type="ECO:0000313" key="3">
    <source>
        <dbReference type="Proteomes" id="UP000283269"/>
    </source>
</evidence>
<feature type="region of interest" description="Disordered" evidence="1">
    <location>
        <begin position="14"/>
        <end position="43"/>
    </location>
</feature>
<proteinExistence type="predicted"/>
<dbReference type="STRING" id="93625.A0A409XF12"/>
<dbReference type="InParanoid" id="A0A409XF12"/>
<dbReference type="AlphaFoldDB" id="A0A409XF12"/>
<dbReference type="InterPro" id="IPR036249">
    <property type="entry name" value="Thioredoxin-like_sf"/>
</dbReference>
<feature type="region of interest" description="Disordered" evidence="1">
    <location>
        <begin position="1099"/>
        <end position="1148"/>
    </location>
</feature>
<dbReference type="Pfam" id="PF13911">
    <property type="entry name" value="AhpC-TSA_2"/>
    <property type="match status" value="1"/>
</dbReference>
<feature type="region of interest" description="Disordered" evidence="1">
    <location>
        <begin position="1050"/>
        <end position="1075"/>
    </location>
</feature>
<feature type="region of interest" description="Disordered" evidence="1">
    <location>
        <begin position="485"/>
        <end position="564"/>
    </location>
</feature>
<sequence length="1158" mass="126556">MTLSPSSSFLDLTATNGLSSHRIPRKPPPVIDQSERYPSPDPLDPFAPLWVLRNRTSSALPGTHSIIPPCSGPYGSQETLSILGDRRYSSSYSYSSPTSSATIQSRPDSNYTTYNMLSPGSPLKAVTPRPQLPKDKAPLRTGHYTPYSQMNQIDGNPVGTLQAFPRIATPCQSRTDIDLASPKSKRPWPVRNDTLERLSQFRDEGHANDRDDNGSSGTDSDEEDAYIKSLLKLKSPILIRRHTPQLNPQAQAQAKPKGNPTHQRAQSVRTSATQKLSPQNRLAKFLFPRKISFLRNNGIGNLPIVEGPAGRRPSTAESRSVSKSSISAPQAMVSTVTWDSSRNKSRRGRASTTPITRADEMKCTKSVDMYNDDGQKRSPFLVSFVMTNPLSLDPQLSQKYREMQDIEETRPTINSDCDNSSPAHLRRVLDPLIINQLTDKLDSDDHHLVSGEKKRHSANIDSGSTAAKRRNTTTVFQALNVGSPRTVTENASGQHDRTNSGLVSEKPEMSPMPPLSPVEPSMSSASNMSNVNISVSEPSFATNPSQDDHRYTSPRPAPHPPMSIKPLFIAKKKSKVATEDDKPWYDYTTGDGCAHACATTIPTVPAPSSTKPKCKIPPPSGVFAFPTEWTLPTPPQITFAASLPLTCEDGTHVSFGSLFAATRTIVVFIRHFWCPLCQDYMTSLKSLVRPEMLAEWPAGSNEDAENIRARLVKFVVISNGAHGMIHKYRQIFGLPFKMYTDPALAVYNALGMGKDGDDCRQMHQSHSFYQYQQHQLGQKQSLVGPGPSIGVSDHVDRKAEDKCDSGVRGKSGGYVKHGLMGGIAMVVVRAIKVRMPVWEKGGNVGQLGGEFIFGPGLTCSFAHRMQTTKGHAPIEDVLTAAGIDVLRLAHGDERPFESIIVGSNADSTVLSNAVLPTSPSLAPLRPLPRRSRMSSLKALTGTLALSRAASVASALSVGLTRKGSINVGTMNSEGLRTKRQTRRYSMGVGMGVDFGSVGGGMMSREEEERWMEQRQQSIERLREKKNMRRAIGMAVSAQGYSADVSVTTSEASSVVEGETEQQQKEGKGKEEARSNRGMHWDTCNELEDMEVIGKMDEDLGLDSDSDAEREASDTARIVMVGDARRSMDSFSDSASSWSRSTAPPPEGGSYVFFHDVVL</sequence>
<dbReference type="CDD" id="cd02970">
    <property type="entry name" value="PRX_like2"/>
    <property type="match status" value="1"/>
</dbReference>
<feature type="compositionally biased region" description="Polar residues" evidence="1">
    <location>
        <begin position="315"/>
        <end position="340"/>
    </location>
</feature>
<dbReference type="Proteomes" id="UP000283269">
    <property type="component" value="Unassembled WGS sequence"/>
</dbReference>
<dbReference type="SUPFAM" id="SSF52833">
    <property type="entry name" value="Thioredoxin-like"/>
    <property type="match status" value="1"/>
</dbReference>
<feature type="compositionally biased region" description="Low complexity" evidence="1">
    <location>
        <begin position="521"/>
        <end position="536"/>
    </location>
</feature>
<feature type="region of interest" description="Disordered" evidence="1">
    <location>
        <begin position="247"/>
        <end position="277"/>
    </location>
</feature>
<feature type="compositionally biased region" description="Basic and acidic residues" evidence="1">
    <location>
        <begin position="201"/>
        <end position="213"/>
    </location>
</feature>
<comment type="caution">
    <text evidence="2">The sequence shown here is derived from an EMBL/GenBank/DDBJ whole genome shotgun (WGS) entry which is preliminary data.</text>
</comment>
<dbReference type="PANTHER" id="PTHR28630">
    <property type="match status" value="1"/>
</dbReference>
<keyword evidence="3" id="KW-1185">Reference proteome</keyword>